<name>A0ACC1CGP5_9NEOP</name>
<organism evidence="1 2">
    <name type="scientific">Dendrolimus kikuchii</name>
    <dbReference type="NCBI Taxonomy" id="765133"/>
    <lineage>
        <taxon>Eukaryota</taxon>
        <taxon>Metazoa</taxon>
        <taxon>Ecdysozoa</taxon>
        <taxon>Arthropoda</taxon>
        <taxon>Hexapoda</taxon>
        <taxon>Insecta</taxon>
        <taxon>Pterygota</taxon>
        <taxon>Neoptera</taxon>
        <taxon>Endopterygota</taxon>
        <taxon>Lepidoptera</taxon>
        <taxon>Glossata</taxon>
        <taxon>Ditrysia</taxon>
        <taxon>Bombycoidea</taxon>
        <taxon>Lasiocampidae</taxon>
        <taxon>Dendrolimus</taxon>
    </lineage>
</organism>
<keyword evidence="2" id="KW-1185">Reference proteome</keyword>
<evidence type="ECO:0000313" key="1">
    <source>
        <dbReference type="EMBL" id="KAJ0170617.1"/>
    </source>
</evidence>
<dbReference type="EMBL" id="CM034413">
    <property type="protein sequence ID" value="KAJ0170617.1"/>
    <property type="molecule type" value="Genomic_DNA"/>
</dbReference>
<comment type="caution">
    <text evidence="1">The sequence shown here is derived from an EMBL/GenBank/DDBJ whole genome shotgun (WGS) entry which is preliminary data.</text>
</comment>
<evidence type="ECO:0000313" key="2">
    <source>
        <dbReference type="Proteomes" id="UP000824533"/>
    </source>
</evidence>
<reference evidence="1 2" key="1">
    <citation type="journal article" date="2021" name="Front. Genet.">
        <title>Chromosome-Level Genome Assembly Reveals Significant Gene Expansion in the Toll and IMD Signaling Pathways of Dendrolimus kikuchii.</title>
        <authorList>
            <person name="Zhou J."/>
            <person name="Wu P."/>
            <person name="Xiong Z."/>
            <person name="Liu N."/>
            <person name="Zhao N."/>
            <person name="Ji M."/>
            <person name="Qiu Y."/>
            <person name="Yang B."/>
        </authorList>
    </citation>
    <scope>NUCLEOTIDE SEQUENCE [LARGE SCALE GENOMIC DNA]</scope>
    <source>
        <strain evidence="1">Ann1</strain>
    </source>
</reference>
<gene>
    <name evidence="1" type="ORF">K1T71_013988</name>
</gene>
<accession>A0ACC1CGP5</accession>
<dbReference type="Proteomes" id="UP000824533">
    <property type="component" value="Linkage Group LG27"/>
</dbReference>
<sequence>MKLILILSGLLTIQATVIKRETCDGVTVNGVCHRQEILHENLDSPASLNVDLKSNILYFRHILRNFEYTIARLNLDTKEFKNIEGVTFGYSQAVDRNSHDVYIGSIDGLYKYDAVDDKATFIGAKNATIWSMYYKDVLYYSLFPMKSVYTFENGVSKKYPDLEDTKVDYFLINDGFIYFINATGLYSQKKGTKDTVLYNSPYNGFVGFALDTKGKVHVCMIDGVYVVKKDSLTVEKIIDLDYVDGCSFDKNNNIVYSDGAKLVRLLPVSVKKVDIM</sequence>
<proteinExistence type="predicted"/>
<protein>
    <submittedName>
        <fullName evidence="1">Uncharacterized protein</fullName>
    </submittedName>
</protein>